<feature type="transmembrane region" description="Helical" evidence="1">
    <location>
        <begin position="47"/>
        <end position="68"/>
    </location>
</feature>
<dbReference type="PANTHER" id="PTHR34575">
    <property type="entry name" value="PROTEIN PAM68, CHLOROPLASTIC"/>
    <property type="match status" value="1"/>
</dbReference>
<protein>
    <recommendedName>
        <fullName evidence="3">DUF3464 family protein</fullName>
    </recommendedName>
</protein>
<gene>
    <name evidence="2" type="ORF">PLO_100</name>
</gene>
<accession>A0A2H4ZNL6</accession>
<evidence type="ECO:0008006" key="3">
    <source>
        <dbReference type="Google" id="ProtNLM"/>
    </source>
</evidence>
<keyword evidence="1" id="KW-1133">Transmembrane helix</keyword>
<sequence>MANPNSPFQIQAKKSKGLKKSNLKDSKENRVYEVIPTTVANRMVRRILFTTGIPAALGISIFVFSYILVTREIAEIPPNLTLLMSSFCFLLAFLGLTYGIVSTSWGKRPGTLLGFEQVLGNINRLRGVE</sequence>
<dbReference type="AlphaFoldDB" id="A0A2H4ZNL6"/>
<keyword evidence="2" id="KW-0934">Plastid</keyword>
<dbReference type="InterPro" id="IPR021855">
    <property type="entry name" value="PAM68-like"/>
</dbReference>
<dbReference type="PANTHER" id="PTHR34575:SF1">
    <property type="entry name" value="PROTEIN PAM68, CHLOROPLASTIC"/>
    <property type="match status" value="1"/>
</dbReference>
<geneLocation type="plastid" evidence="2"/>
<evidence type="ECO:0000256" key="1">
    <source>
        <dbReference type="SAM" id="Phobius"/>
    </source>
</evidence>
<proteinExistence type="predicted"/>
<reference evidence="2" key="1">
    <citation type="submission" date="2017-10" db="EMBL/GenBank/DDBJ databases">
        <title>Paulinella longichromatophora chromatophore genome.</title>
        <authorList>
            <person name="Lhee D."/>
            <person name="Yoon H.S."/>
        </authorList>
    </citation>
    <scope>NUCLEOTIDE SEQUENCE</scope>
</reference>
<evidence type="ECO:0000313" key="2">
    <source>
        <dbReference type="EMBL" id="AUG32108.1"/>
    </source>
</evidence>
<name>A0A2H4ZNL6_9EUKA</name>
<dbReference type="Pfam" id="PF11947">
    <property type="entry name" value="DUF3464"/>
    <property type="match status" value="1"/>
</dbReference>
<keyword evidence="1" id="KW-0472">Membrane</keyword>
<feature type="transmembrane region" description="Helical" evidence="1">
    <location>
        <begin position="80"/>
        <end position="101"/>
    </location>
</feature>
<dbReference type="EMBL" id="MG264610">
    <property type="protein sequence ID" value="AUG32108.1"/>
    <property type="molecule type" value="Genomic_DNA"/>
</dbReference>
<keyword evidence="1" id="KW-0812">Transmembrane</keyword>
<organism evidence="2">
    <name type="scientific">Paulinella longichromatophora</name>
    <dbReference type="NCBI Taxonomy" id="1708747"/>
    <lineage>
        <taxon>Eukaryota</taxon>
        <taxon>Sar</taxon>
        <taxon>Rhizaria</taxon>
        <taxon>Cercozoa</taxon>
        <taxon>Imbricatea</taxon>
        <taxon>Silicofilosea</taxon>
        <taxon>Euglyphida</taxon>
        <taxon>Paulinellidae</taxon>
        <taxon>Paulinella</taxon>
    </lineage>
</organism>